<evidence type="ECO:0000256" key="1">
    <source>
        <dbReference type="ARBA" id="ARBA00001231"/>
    </source>
</evidence>
<dbReference type="Pfam" id="PF00728">
    <property type="entry name" value="Glyco_hydro_20"/>
    <property type="match status" value="2"/>
</dbReference>
<name>A0ABR9JL29_9ACTN</name>
<evidence type="ECO:0000256" key="5">
    <source>
        <dbReference type="ARBA" id="ARBA00023295"/>
    </source>
</evidence>
<evidence type="ECO:0000256" key="4">
    <source>
        <dbReference type="ARBA" id="ARBA00022801"/>
    </source>
</evidence>
<dbReference type="RefSeq" id="WP_192758126.1">
    <property type="nucleotide sequence ID" value="NZ_JADBDZ010000001.1"/>
</dbReference>
<keyword evidence="4 9" id="KW-0378">Hydrolase</keyword>
<feature type="domain" description="Beta-hexosaminidase bacterial type N-terminal" evidence="8">
    <location>
        <begin position="183"/>
        <end position="235"/>
    </location>
</feature>
<gene>
    <name evidence="9" type="ORF">H4W34_001056</name>
</gene>
<accession>A0ABR9JL29</accession>
<feature type="domain" description="Glycoside hydrolase family 20 catalytic" evidence="7">
    <location>
        <begin position="239"/>
        <end position="401"/>
    </location>
</feature>
<feature type="compositionally biased region" description="Low complexity" evidence="6">
    <location>
        <begin position="75"/>
        <end position="103"/>
    </location>
</feature>
<dbReference type="PANTHER" id="PTHR22600:SF57">
    <property type="entry name" value="BETA-N-ACETYLHEXOSAMINIDASE"/>
    <property type="match status" value="1"/>
</dbReference>
<dbReference type="InterPro" id="IPR015883">
    <property type="entry name" value="Glyco_hydro_20_cat"/>
</dbReference>
<dbReference type="SUPFAM" id="SSF55545">
    <property type="entry name" value="beta-N-acetylhexosaminidase-like domain"/>
    <property type="match status" value="1"/>
</dbReference>
<evidence type="ECO:0000259" key="8">
    <source>
        <dbReference type="Pfam" id="PF02838"/>
    </source>
</evidence>
<dbReference type="InterPro" id="IPR015882">
    <property type="entry name" value="HEX_bac_N"/>
</dbReference>
<dbReference type="GO" id="GO:0004563">
    <property type="term" value="F:beta-N-acetylhexosaminidase activity"/>
    <property type="evidence" value="ECO:0007669"/>
    <property type="project" value="UniProtKB-EC"/>
</dbReference>
<dbReference type="PANTHER" id="PTHR22600">
    <property type="entry name" value="BETA-HEXOSAMINIDASE"/>
    <property type="match status" value="1"/>
</dbReference>
<dbReference type="Gene3D" id="3.30.379.10">
    <property type="entry name" value="Chitobiase/beta-hexosaminidase domain 2-like"/>
    <property type="match status" value="1"/>
</dbReference>
<comment type="similarity">
    <text evidence="2">Belongs to the glycosyl hydrolase 20 family.</text>
</comment>
<dbReference type="Gene3D" id="3.20.20.80">
    <property type="entry name" value="Glycosidases"/>
    <property type="match status" value="1"/>
</dbReference>
<evidence type="ECO:0000256" key="2">
    <source>
        <dbReference type="ARBA" id="ARBA00006285"/>
    </source>
</evidence>
<dbReference type="InterPro" id="IPR025705">
    <property type="entry name" value="Beta_hexosaminidase_sua/sub"/>
</dbReference>
<comment type="catalytic activity">
    <reaction evidence="1">
        <text>Hydrolysis of terminal non-reducing N-acetyl-D-hexosamine residues in N-acetyl-beta-D-hexosaminides.</text>
        <dbReference type="EC" id="3.2.1.52"/>
    </reaction>
</comment>
<evidence type="ECO:0000256" key="6">
    <source>
        <dbReference type="SAM" id="MobiDB-lite"/>
    </source>
</evidence>
<dbReference type="SUPFAM" id="SSF51445">
    <property type="entry name" value="(Trans)glycosidases"/>
    <property type="match status" value="1"/>
</dbReference>
<feature type="compositionally biased region" description="Low complexity" evidence="6">
    <location>
        <begin position="159"/>
        <end position="174"/>
    </location>
</feature>
<evidence type="ECO:0000313" key="10">
    <source>
        <dbReference type="Proteomes" id="UP000627838"/>
    </source>
</evidence>
<reference evidence="9 10" key="1">
    <citation type="submission" date="2020-10" db="EMBL/GenBank/DDBJ databases">
        <title>Sequencing the genomes of 1000 actinobacteria strains.</title>
        <authorList>
            <person name="Klenk H.-P."/>
        </authorList>
    </citation>
    <scope>NUCLEOTIDE SEQUENCE [LARGE SCALE GENOMIC DNA]</scope>
    <source>
        <strain evidence="9 10">DSM 46744</strain>
    </source>
</reference>
<proteinExistence type="inferred from homology"/>
<dbReference type="EMBL" id="JADBDZ010000001">
    <property type="protein sequence ID" value="MBE1531223.1"/>
    <property type="molecule type" value="Genomic_DNA"/>
</dbReference>
<dbReference type="PRINTS" id="PR00738">
    <property type="entry name" value="GLHYDRLASE20"/>
</dbReference>
<dbReference type="InterPro" id="IPR017853">
    <property type="entry name" value="GH"/>
</dbReference>
<feature type="domain" description="Glycoside hydrolase family 20 catalytic" evidence="7">
    <location>
        <begin position="406"/>
        <end position="592"/>
    </location>
</feature>
<evidence type="ECO:0000313" key="9">
    <source>
        <dbReference type="EMBL" id="MBE1531223.1"/>
    </source>
</evidence>
<organism evidence="9 10">
    <name type="scientific">Actinomadura algeriensis</name>
    <dbReference type="NCBI Taxonomy" id="1679523"/>
    <lineage>
        <taxon>Bacteria</taxon>
        <taxon>Bacillati</taxon>
        <taxon>Actinomycetota</taxon>
        <taxon>Actinomycetes</taxon>
        <taxon>Streptosporangiales</taxon>
        <taxon>Thermomonosporaceae</taxon>
        <taxon>Actinomadura</taxon>
    </lineage>
</organism>
<feature type="compositionally biased region" description="Low complexity" evidence="6">
    <location>
        <begin position="119"/>
        <end position="139"/>
    </location>
</feature>
<evidence type="ECO:0000259" key="7">
    <source>
        <dbReference type="Pfam" id="PF00728"/>
    </source>
</evidence>
<feature type="region of interest" description="Disordered" evidence="6">
    <location>
        <begin position="62"/>
        <end position="174"/>
    </location>
</feature>
<evidence type="ECO:0000256" key="3">
    <source>
        <dbReference type="ARBA" id="ARBA00012663"/>
    </source>
</evidence>
<dbReference type="Pfam" id="PF02838">
    <property type="entry name" value="Glyco_hydro_20b"/>
    <property type="match status" value="1"/>
</dbReference>
<protein>
    <recommendedName>
        <fullName evidence="3">beta-N-acetylhexosaminidase</fullName>
        <ecNumber evidence="3">3.2.1.52</ecNumber>
    </recommendedName>
</protein>
<keyword evidence="10" id="KW-1185">Reference proteome</keyword>
<dbReference type="Proteomes" id="UP000627838">
    <property type="component" value="Unassembled WGS sequence"/>
</dbReference>
<dbReference type="InterPro" id="IPR029018">
    <property type="entry name" value="Hex-like_dom2"/>
</dbReference>
<sequence length="628" mass="66448">MPAPIPLPQHLTPLDGPAAPLGRRLRVAVPSASLRPLAETVADLLTRLHAAEPTVVVGTEGDLRLTLGPPTGHGTIRPPQGITPRTPTTPPSSAGPGVPGADGRAADPSGSDAHGLTTDSSGSGAVPGVPGADGRAAGPSSVASGPGADGRAAGPSSVASGPGADGRAAGPSGAGAEAFGFGGREGYELVVDGSGGGTVTAGDAEGLFRGAVTFAQLLRRDGDGGFVVPRVRVADGPAFAWRGLSLDVVRRFFTVDQVKKVVDLLAFYKFNVLHLHLTDSQAWRLEIGGWPRLTDPENWPGRQTHADEGVRPYYTQDDFREIVEYAAARFVTVVPELDMPGHVLAAVRAYPELQGPDEPVHKLLAYLHPRGDATFRFVGDVLREVAALTPGPFLHIGGDEAFGMPDELYREFVARALEIGRATGKRVVAWQEAARSRALTPADVVQEWVGAGDEFDADAARESIPAEYDALVEVMAAAFAESAHDVPAAVAAGTPVLASASSFLYLDRRHAEDSRDAAQTARRTKVGHESYEPRTCRELFDWTPGTLSEIPDGADVAGVEAAIWCETVESFDDLAFLVLPRLPGIAEKAWTPERTEWDEYRGRLASHPAWWEALGWRDHYRSAAAFAE</sequence>
<keyword evidence="5 9" id="KW-0326">Glycosidase</keyword>
<dbReference type="EC" id="3.2.1.52" evidence="3"/>
<comment type="caution">
    <text evidence="9">The sequence shown here is derived from an EMBL/GenBank/DDBJ whole genome shotgun (WGS) entry which is preliminary data.</text>
</comment>